<gene>
    <name evidence="1" type="ORF">ACCAA_560055</name>
</gene>
<organism evidence="1 2">
    <name type="scientific">Candidatus Accumulibacter aalborgensis</name>
    <dbReference type="NCBI Taxonomy" id="1860102"/>
    <lineage>
        <taxon>Bacteria</taxon>
        <taxon>Pseudomonadati</taxon>
        <taxon>Pseudomonadota</taxon>
        <taxon>Betaproteobacteria</taxon>
        <taxon>Candidatus Accumulibacter</taxon>
    </lineage>
</organism>
<dbReference type="InterPro" id="IPR011049">
    <property type="entry name" value="Serralysin-like_metalloprot_C"/>
</dbReference>
<accession>A0A1A8XWI0</accession>
<proteinExistence type="predicted"/>
<keyword evidence="2" id="KW-1185">Reference proteome</keyword>
<evidence type="ECO:0000313" key="2">
    <source>
        <dbReference type="Proteomes" id="UP000199169"/>
    </source>
</evidence>
<name>A0A1A8XWI0_9PROT</name>
<protein>
    <submittedName>
        <fullName evidence="1">Uncharacterized protein</fullName>
    </submittedName>
</protein>
<reference evidence="1 2" key="1">
    <citation type="submission" date="2016-06" db="EMBL/GenBank/DDBJ databases">
        <authorList>
            <person name="Kjaerup R.B."/>
            <person name="Dalgaard T.S."/>
            <person name="Juul-Madsen H.R."/>
        </authorList>
    </citation>
    <scope>NUCLEOTIDE SEQUENCE [LARGE SCALE GENOMIC DNA]</scope>
    <source>
        <strain evidence="1">3</strain>
    </source>
</reference>
<dbReference type="SUPFAM" id="SSF51120">
    <property type="entry name" value="beta-Roll"/>
    <property type="match status" value="1"/>
</dbReference>
<dbReference type="RefSeq" id="WP_186408220.1">
    <property type="nucleotide sequence ID" value="NZ_FLQX01000134.1"/>
</dbReference>
<evidence type="ECO:0000313" key="1">
    <source>
        <dbReference type="EMBL" id="SBT08368.1"/>
    </source>
</evidence>
<dbReference type="Proteomes" id="UP000199169">
    <property type="component" value="Unassembled WGS sequence"/>
</dbReference>
<dbReference type="EMBL" id="FLQX01000134">
    <property type="protein sequence ID" value="SBT08368.1"/>
    <property type="molecule type" value="Genomic_DNA"/>
</dbReference>
<dbReference type="AlphaFoldDB" id="A0A1A8XWI0"/>
<sequence length="267" mass="26836">MATIAGSSSDDFILPTADGADYRGGQGNDTYILSALIPANAIIAITDTEGANKIQLADGLTIASSLFMANAVQLTLSNGAVIQLLGAAKFDFDIGANASAGDVAVTPDQTYAQFAAELGVPTLPTGNGTAVGTPNYHVPVSIAGAPFVTVDLGNTPVTATAAHEAFVYDFQMVGGRATKAGDGEVTITGFDVATDKLVFNDVGSGLVLTEAQFKDLPGVVITENPFALPAPGSTSIYLDPVGAVVGGVTLVGIKDAALATIVVETTA</sequence>
<dbReference type="STRING" id="1860102.ACCAA_560055"/>